<feature type="domain" description="Polysaccharide pyruvyl transferase" evidence="1">
    <location>
        <begin position="33"/>
        <end position="307"/>
    </location>
</feature>
<comment type="caution">
    <text evidence="2">The sequence shown here is derived from an EMBL/GenBank/DDBJ whole genome shotgun (WGS) entry which is preliminary data.</text>
</comment>
<dbReference type="AlphaFoldDB" id="A0A7X5XVW8"/>
<reference evidence="2 3" key="1">
    <citation type="submission" date="2020-03" db="EMBL/GenBank/DDBJ databases">
        <title>Genomic Encyclopedia of Type Strains, Phase IV (KMG-IV): sequencing the most valuable type-strain genomes for metagenomic binning, comparative biology and taxonomic classification.</title>
        <authorList>
            <person name="Goeker M."/>
        </authorList>
    </citation>
    <scope>NUCLEOTIDE SEQUENCE [LARGE SCALE GENOMIC DNA]</scope>
    <source>
        <strain evidence="2 3">DSM 7225</strain>
    </source>
</reference>
<evidence type="ECO:0000259" key="1">
    <source>
        <dbReference type="Pfam" id="PF04230"/>
    </source>
</evidence>
<organism evidence="2 3">
    <name type="scientific">Sphingomonas trueperi</name>
    <dbReference type="NCBI Taxonomy" id="53317"/>
    <lineage>
        <taxon>Bacteria</taxon>
        <taxon>Pseudomonadati</taxon>
        <taxon>Pseudomonadota</taxon>
        <taxon>Alphaproteobacteria</taxon>
        <taxon>Sphingomonadales</taxon>
        <taxon>Sphingomonadaceae</taxon>
        <taxon>Sphingomonas</taxon>
    </lineage>
</organism>
<dbReference type="InterPro" id="IPR007345">
    <property type="entry name" value="Polysacch_pyruvyl_Trfase"/>
</dbReference>
<keyword evidence="3" id="KW-1185">Reference proteome</keyword>
<evidence type="ECO:0000313" key="3">
    <source>
        <dbReference type="Proteomes" id="UP000531251"/>
    </source>
</evidence>
<dbReference type="EMBL" id="JAATJB010000001">
    <property type="protein sequence ID" value="NJB96299.1"/>
    <property type="molecule type" value="Genomic_DNA"/>
</dbReference>
<dbReference type="Proteomes" id="UP000531251">
    <property type="component" value="Unassembled WGS sequence"/>
</dbReference>
<sequence>MKLPGSDDSSTLLYDLRSDTRSVGILTFHRCINYGSYWQARCLAEGVHARGHRVMLLDHECPRVTRAEWRGALQPTLPVRASAGDRRRYGAKLRKFLCAFDALPLSPGFDLVDPLEMPHVDTVLVGSDEVWNLRHPWYGGASIFFGQGLNAECVAAYAASFGSYDADAGLDPYWQDQLRRFDRIAVRDANSQKLVAEAIGKAPMVVLDPCLQFPPQSDAATPVPAGRYALVYGHGLPEDFAAAARNWATARGIRLISIGYRNDWADEQWLDAGPHDFAAAMSGAQAVLTNFFHGCVFALLNKTPFACAPSPYRMNKVRDLTELLGAERHLLVPGARIDLGAILDVPLDAAIGGRIAAMRDQSNAYLDKVLG</sequence>
<accession>A0A7X5XVW8</accession>
<evidence type="ECO:0000313" key="2">
    <source>
        <dbReference type="EMBL" id="NJB96299.1"/>
    </source>
</evidence>
<name>A0A7X5XVW8_9SPHN</name>
<gene>
    <name evidence="2" type="ORF">GGR89_000591</name>
</gene>
<dbReference type="RefSeq" id="WP_125976833.1">
    <property type="nucleotide sequence ID" value="NZ_BAAADY010000001.1"/>
</dbReference>
<proteinExistence type="predicted"/>
<dbReference type="Pfam" id="PF04230">
    <property type="entry name" value="PS_pyruv_trans"/>
    <property type="match status" value="1"/>
</dbReference>
<protein>
    <recommendedName>
        <fullName evidence="1">Polysaccharide pyruvyl transferase domain-containing protein</fullName>
    </recommendedName>
</protein>